<dbReference type="EMBL" id="PGCJ01001491">
    <property type="protein sequence ID" value="PLW05132.1"/>
    <property type="molecule type" value="Genomic_DNA"/>
</dbReference>
<comment type="caution">
    <text evidence="2">The sequence shown here is derived from an EMBL/GenBank/DDBJ whole genome shotgun (WGS) entry which is preliminary data.</text>
</comment>
<keyword evidence="3" id="KW-1185">Reference proteome</keyword>
<name>A0A2N5RVZ7_9BASI</name>
<sequence>MVLTKAACFQRNRRKREALLKEKEIQRSKQQPPKPAQSQQVETANIDPLLLDLSSDVMLIDDED</sequence>
<feature type="non-terminal residue" evidence="2">
    <location>
        <position position="64"/>
    </location>
</feature>
<protein>
    <submittedName>
        <fullName evidence="2">Uncharacterized protein</fullName>
    </submittedName>
</protein>
<gene>
    <name evidence="2" type="ORF">PCANC_28295</name>
</gene>
<evidence type="ECO:0000256" key="1">
    <source>
        <dbReference type="SAM" id="MobiDB-lite"/>
    </source>
</evidence>
<reference evidence="2 3" key="1">
    <citation type="submission" date="2017-11" db="EMBL/GenBank/DDBJ databases">
        <title>De novo assembly and phasing of dikaryotic genomes from two isolates of Puccinia coronata f. sp. avenae, the causal agent of oat crown rust.</title>
        <authorList>
            <person name="Miller M.E."/>
            <person name="Zhang Y."/>
            <person name="Omidvar V."/>
            <person name="Sperschneider J."/>
            <person name="Schwessinger B."/>
            <person name="Raley C."/>
            <person name="Palmer J.M."/>
            <person name="Garnica D."/>
            <person name="Upadhyaya N."/>
            <person name="Rathjen J."/>
            <person name="Taylor J.M."/>
            <person name="Park R.F."/>
            <person name="Dodds P.N."/>
            <person name="Hirsch C.D."/>
            <person name="Kianian S.F."/>
            <person name="Figueroa M."/>
        </authorList>
    </citation>
    <scope>NUCLEOTIDE SEQUENCE [LARGE SCALE GENOMIC DNA]</scope>
    <source>
        <strain evidence="2">12NC29</strain>
    </source>
</reference>
<feature type="region of interest" description="Disordered" evidence="1">
    <location>
        <begin position="23"/>
        <end position="45"/>
    </location>
</feature>
<dbReference type="AlphaFoldDB" id="A0A2N5RVZ7"/>
<evidence type="ECO:0000313" key="2">
    <source>
        <dbReference type="EMBL" id="PLW05132.1"/>
    </source>
</evidence>
<accession>A0A2N5RVZ7</accession>
<evidence type="ECO:0000313" key="3">
    <source>
        <dbReference type="Proteomes" id="UP000235388"/>
    </source>
</evidence>
<proteinExistence type="predicted"/>
<organism evidence="2 3">
    <name type="scientific">Puccinia coronata f. sp. avenae</name>
    <dbReference type="NCBI Taxonomy" id="200324"/>
    <lineage>
        <taxon>Eukaryota</taxon>
        <taxon>Fungi</taxon>
        <taxon>Dikarya</taxon>
        <taxon>Basidiomycota</taxon>
        <taxon>Pucciniomycotina</taxon>
        <taxon>Pucciniomycetes</taxon>
        <taxon>Pucciniales</taxon>
        <taxon>Pucciniaceae</taxon>
        <taxon>Puccinia</taxon>
    </lineage>
</organism>
<dbReference type="Proteomes" id="UP000235388">
    <property type="component" value="Unassembled WGS sequence"/>
</dbReference>
<feature type="compositionally biased region" description="Low complexity" evidence="1">
    <location>
        <begin position="28"/>
        <end position="40"/>
    </location>
</feature>